<dbReference type="Pfam" id="PF14836">
    <property type="entry name" value="Ubiquitin_3"/>
    <property type="match status" value="1"/>
</dbReference>
<evidence type="ECO:0000256" key="1">
    <source>
        <dbReference type="ARBA" id="ARBA00004170"/>
    </source>
</evidence>
<sequence length="256" mass="28503">MDAPAPTHRSQTLDHSSMFHFLHRLVGTKSGSKRSDKGLAGDEACPSQEQDADPLMMGHKGQVERKELGPPSMLAGALEVAIPEGSPHLPVHNPSHQKMGDAWVQTLNPTEILQVTAQGKEVESVLPRGSKGVLSNLSEKEKEEEEEEKKEATRDQVAQSQEVKQEHWQRAVGPREVSSKTYTRKQEKESLLNGFVESELKKLLAVQRESRLWKMGDKGGRKLLTQPEVTLEEAGIVDGQHLLLEEMDEMGNWPPE</sequence>
<keyword evidence="10" id="KW-0496">Mitochondrion</keyword>
<keyword evidence="7" id="KW-0221">Differentiation</keyword>
<dbReference type="RefSeq" id="XP_007937633.1">
    <property type="nucleotide sequence ID" value="XM_007939442.1"/>
</dbReference>
<dbReference type="GO" id="GO:0005739">
    <property type="term" value="C:mitochondrion"/>
    <property type="evidence" value="ECO:0007669"/>
    <property type="project" value="UniProtKB-SubCell"/>
</dbReference>
<dbReference type="GO" id="GO:0005794">
    <property type="term" value="C:Golgi apparatus"/>
    <property type="evidence" value="ECO:0007669"/>
    <property type="project" value="UniProtKB-SubCell"/>
</dbReference>
<dbReference type="OrthoDB" id="9937592at2759"/>
<feature type="region of interest" description="Disordered" evidence="14">
    <location>
        <begin position="121"/>
        <end position="188"/>
    </location>
</feature>
<evidence type="ECO:0000256" key="5">
    <source>
        <dbReference type="ARBA" id="ARBA00022473"/>
    </source>
</evidence>
<evidence type="ECO:0000256" key="4">
    <source>
        <dbReference type="ARBA" id="ARBA00004555"/>
    </source>
</evidence>
<evidence type="ECO:0000256" key="8">
    <source>
        <dbReference type="ARBA" id="ARBA00022871"/>
    </source>
</evidence>
<name>A0A8B6ZPJ3_ORYAF</name>
<evidence type="ECO:0000256" key="6">
    <source>
        <dbReference type="ARBA" id="ARBA00022490"/>
    </source>
</evidence>
<keyword evidence="8" id="KW-0744">Spermatogenesis</keyword>
<evidence type="ECO:0000256" key="10">
    <source>
        <dbReference type="ARBA" id="ARBA00023128"/>
    </source>
</evidence>
<evidence type="ECO:0000256" key="2">
    <source>
        <dbReference type="ARBA" id="ARBA00004173"/>
    </source>
</evidence>
<comment type="subcellular location">
    <subcellularLocation>
        <location evidence="3">Cytoplasm</location>
    </subcellularLocation>
    <subcellularLocation>
        <location evidence="4">Golgi apparatus</location>
    </subcellularLocation>
    <subcellularLocation>
        <location evidence="1">Membrane</location>
        <topology evidence="1">Peripheral membrane protein</topology>
    </subcellularLocation>
    <subcellularLocation>
        <location evidence="2">Mitochondrion</location>
    </subcellularLocation>
</comment>
<evidence type="ECO:0000256" key="12">
    <source>
        <dbReference type="ARBA" id="ARBA00054814"/>
    </source>
</evidence>
<keyword evidence="11" id="KW-0472">Membrane</keyword>
<dbReference type="Proteomes" id="UP000694850">
    <property type="component" value="Unplaced"/>
</dbReference>
<evidence type="ECO:0000256" key="9">
    <source>
        <dbReference type="ARBA" id="ARBA00023034"/>
    </source>
</evidence>
<dbReference type="GO" id="GO:0007283">
    <property type="term" value="P:spermatogenesis"/>
    <property type="evidence" value="ECO:0007669"/>
    <property type="project" value="UniProtKB-KW"/>
</dbReference>
<dbReference type="AlphaFoldDB" id="A0A8B6ZPJ3"/>
<accession>A0A8B6ZPJ3</accession>
<evidence type="ECO:0000256" key="3">
    <source>
        <dbReference type="ARBA" id="ARBA00004496"/>
    </source>
</evidence>
<evidence type="ECO:0000259" key="15">
    <source>
        <dbReference type="Pfam" id="PF14836"/>
    </source>
</evidence>
<keyword evidence="5" id="KW-0217">Developmental protein</keyword>
<keyword evidence="6" id="KW-0963">Cytoplasm</keyword>
<evidence type="ECO:0000313" key="17">
    <source>
        <dbReference type="RefSeq" id="XP_007937633.1"/>
    </source>
</evidence>
<organism evidence="16 17">
    <name type="scientific">Orycteropus afer afer</name>
    <dbReference type="NCBI Taxonomy" id="1230840"/>
    <lineage>
        <taxon>Eukaryota</taxon>
        <taxon>Metazoa</taxon>
        <taxon>Chordata</taxon>
        <taxon>Craniata</taxon>
        <taxon>Vertebrata</taxon>
        <taxon>Euteleostomi</taxon>
        <taxon>Mammalia</taxon>
        <taxon>Eutheria</taxon>
        <taxon>Afrotheria</taxon>
        <taxon>Tubulidentata</taxon>
        <taxon>Orycteropodidae</taxon>
        <taxon>Orycteropus</taxon>
    </lineage>
</organism>
<evidence type="ECO:0000256" key="14">
    <source>
        <dbReference type="SAM" id="MobiDB-lite"/>
    </source>
</evidence>
<evidence type="ECO:0000313" key="16">
    <source>
        <dbReference type="Proteomes" id="UP000694850"/>
    </source>
</evidence>
<keyword evidence="9" id="KW-0333">Golgi apparatus</keyword>
<evidence type="ECO:0000256" key="11">
    <source>
        <dbReference type="ARBA" id="ARBA00023136"/>
    </source>
</evidence>
<dbReference type="GO" id="GO:0030154">
    <property type="term" value="P:cell differentiation"/>
    <property type="evidence" value="ECO:0007669"/>
    <property type="project" value="UniProtKB-KW"/>
</dbReference>
<dbReference type="InterPro" id="IPR028135">
    <property type="entry name" value="Ub_USP-typ"/>
</dbReference>
<keyword evidence="16" id="KW-1185">Reference proteome</keyword>
<feature type="domain" description="Ubiquitin-like" evidence="15">
    <location>
        <begin position="194"/>
        <end position="255"/>
    </location>
</feature>
<dbReference type="GO" id="GO:0016020">
    <property type="term" value="C:membrane"/>
    <property type="evidence" value="ECO:0007669"/>
    <property type="project" value="UniProtKB-SubCell"/>
</dbReference>
<proteinExistence type="predicted"/>
<reference evidence="17" key="1">
    <citation type="submission" date="2025-08" db="UniProtKB">
        <authorList>
            <consortium name="RefSeq"/>
        </authorList>
    </citation>
    <scope>IDENTIFICATION</scope>
</reference>
<dbReference type="FunFam" id="3.10.20.90:FF:000263">
    <property type="entry name" value="gametogenetin-binding protein 1-like"/>
    <property type="match status" value="1"/>
</dbReference>
<dbReference type="Gene3D" id="3.10.20.90">
    <property type="entry name" value="Phosphatidylinositol 3-kinase Catalytic Subunit, Chain A, domain 1"/>
    <property type="match status" value="1"/>
</dbReference>
<evidence type="ECO:0000256" key="7">
    <source>
        <dbReference type="ARBA" id="ARBA00022782"/>
    </source>
</evidence>
<evidence type="ECO:0000256" key="13">
    <source>
        <dbReference type="ARBA" id="ARBA00073653"/>
    </source>
</evidence>
<gene>
    <name evidence="17" type="primary">LOC103195807</name>
</gene>
<comment type="function">
    <text evidence="12">Induces mitochondrial fragmentation, possibly by promoting DNM1L-dependent fission and may play a role in mitochondrial morphogenesis during spermatogenesis.</text>
</comment>
<feature type="region of interest" description="Disordered" evidence="14">
    <location>
        <begin position="29"/>
        <end position="59"/>
    </location>
</feature>
<protein>
    <recommendedName>
        <fullName evidence="13">Gametogenetin-binding protein 1</fullName>
    </recommendedName>
</protein>
<dbReference type="GeneID" id="103195807"/>